<gene>
    <name evidence="3" type="ORF">UFOPK1493_03552</name>
</gene>
<evidence type="ECO:0000313" key="3">
    <source>
        <dbReference type="EMBL" id="CAB4587785.1"/>
    </source>
</evidence>
<dbReference type="InterPro" id="IPR018961">
    <property type="entry name" value="DnaJ_homolog_subfam-C_membr-28"/>
</dbReference>
<dbReference type="EMBL" id="CAEZSR010000205">
    <property type="protein sequence ID" value="CAB4587785.1"/>
    <property type="molecule type" value="Genomic_DNA"/>
</dbReference>
<evidence type="ECO:0000256" key="1">
    <source>
        <dbReference type="SAM" id="MobiDB-lite"/>
    </source>
</evidence>
<feature type="domain" description="DnaJ homologue subfamily C member 28 conserved" evidence="2">
    <location>
        <begin position="40"/>
        <end position="105"/>
    </location>
</feature>
<feature type="region of interest" description="Disordered" evidence="1">
    <location>
        <begin position="1"/>
        <end position="25"/>
    </location>
</feature>
<accession>A0A6J6FKS1</accession>
<organism evidence="3">
    <name type="scientific">freshwater metagenome</name>
    <dbReference type="NCBI Taxonomy" id="449393"/>
    <lineage>
        <taxon>unclassified sequences</taxon>
        <taxon>metagenomes</taxon>
        <taxon>ecological metagenomes</taxon>
    </lineage>
</organism>
<sequence>MATPAPPPDPSDDDRPGPSARLVRRVTARPKLGPRWEDAVERSIVEGMARGEFDRLPGTGKPIAGLDGPHDELWWVKDKLRREELATLPPSLAVRRDRDQLLEALPTFRTEAAVRAAVEELNERIRRLNRYGSPSGPPTTLMAQDVDAIVARWRTAVHDDT</sequence>
<proteinExistence type="predicted"/>
<evidence type="ECO:0000259" key="2">
    <source>
        <dbReference type="Pfam" id="PF09350"/>
    </source>
</evidence>
<dbReference type="AlphaFoldDB" id="A0A6J6FKS1"/>
<protein>
    <submittedName>
        <fullName evidence="3">Unannotated protein</fullName>
    </submittedName>
</protein>
<dbReference type="Pfam" id="PF09350">
    <property type="entry name" value="DJC28_CD"/>
    <property type="match status" value="1"/>
</dbReference>
<reference evidence="3" key="1">
    <citation type="submission" date="2020-05" db="EMBL/GenBank/DDBJ databases">
        <authorList>
            <person name="Chiriac C."/>
            <person name="Salcher M."/>
            <person name="Ghai R."/>
            <person name="Kavagutti S V."/>
        </authorList>
    </citation>
    <scope>NUCLEOTIDE SEQUENCE</scope>
</reference>
<name>A0A6J6FKS1_9ZZZZ</name>